<protein>
    <recommendedName>
        <fullName evidence="5">Lipoprotein</fullName>
    </recommendedName>
</protein>
<feature type="chain" id="PRO_5039333360" description="Lipoprotein" evidence="2">
    <location>
        <begin position="35"/>
        <end position="196"/>
    </location>
</feature>
<keyword evidence="4" id="KW-1185">Reference proteome</keyword>
<feature type="region of interest" description="Disordered" evidence="1">
    <location>
        <begin position="106"/>
        <end position="125"/>
    </location>
</feature>
<dbReference type="KEGG" id="satk:SA2016_3287"/>
<dbReference type="RefSeq" id="WP_066500096.1">
    <property type="nucleotide sequence ID" value="NZ_BJMO01000009.1"/>
</dbReference>
<sequence precursor="true">MSRCPAARPVRARPLQACLVAALLAAGAAGCAYQYDDGLPPLGQRDAAAAAASASASAAAAARDRRSHQVRGLATAAPLDQPLAGESLQAWAATVLPDTSGVSLAGDASTAWPGRPARRMSVQTQPGPATLHIACRGEGRADVRVNAGDAQLLDFTFECNRAWARPVDVPAAGRLDVQFSAAEDAVANVAYRLTRP</sequence>
<dbReference type="Proteomes" id="UP000070134">
    <property type="component" value="Chromosome"/>
</dbReference>
<evidence type="ECO:0000256" key="2">
    <source>
        <dbReference type="SAM" id="SignalP"/>
    </source>
</evidence>
<proteinExistence type="predicted"/>
<organism evidence="3 4">
    <name type="scientific">Sinomonas atrocyanea</name>
    <dbReference type="NCBI Taxonomy" id="37927"/>
    <lineage>
        <taxon>Bacteria</taxon>
        <taxon>Bacillati</taxon>
        <taxon>Actinomycetota</taxon>
        <taxon>Actinomycetes</taxon>
        <taxon>Micrococcales</taxon>
        <taxon>Micrococcaceae</taxon>
        <taxon>Sinomonas</taxon>
    </lineage>
</organism>
<dbReference type="STRING" id="37927.SA2016_3287"/>
<reference evidence="3 4" key="1">
    <citation type="submission" date="2016-02" db="EMBL/GenBank/DDBJ databases">
        <title>Complete genome of Sinomonas atrocyanea KCTC 3377.</title>
        <authorList>
            <person name="Kim K.M."/>
        </authorList>
    </citation>
    <scope>NUCLEOTIDE SEQUENCE [LARGE SCALE GENOMIC DNA]</scope>
    <source>
        <strain evidence="3 4">KCTC 3377</strain>
    </source>
</reference>
<dbReference type="PROSITE" id="PS51257">
    <property type="entry name" value="PROKAR_LIPOPROTEIN"/>
    <property type="match status" value="1"/>
</dbReference>
<feature type="signal peptide" evidence="2">
    <location>
        <begin position="1"/>
        <end position="34"/>
    </location>
</feature>
<keyword evidence="2" id="KW-0732">Signal</keyword>
<dbReference type="EMBL" id="CP014518">
    <property type="protein sequence ID" value="AMM33950.1"/>
    <property type="molecule type" value="Genomic_DNA"/>
</dbReference>
<accession>A0A127A3C6</accession>
<evidence type="ECO:0008006" key="5">
    <source>
        <dbReference type="Google" id="ProtNLM"/>
    </source>
</evidence>
<evidence type="ECO:0000313" key="4">
    <source>
        <dbReference type="Proteomes" id="UP000070134"/>
    </source>
</evidence>
<gene>
    <name evidence="3" type="ORF">SA2016_3287</name>
</gene>
<evidence type="ECO:0000256" key="1">
    <source>
        <dbReference type="SAM" id="MobiDB-lite"/>
    </source>
</evidence>
<dbReference type="AlphaFoldDB" id="A0A127A3C6"/>
<name>A0A127A3C6_9MICC</name>
<evidence type="ECO:0000313" key="3">
    <source>
        <dbReference type="EMBL" id="AMM33950.1"/>
    </source>
</evidence>